<evidence type="ECO:0000313" key="2">
    <source>
        <dbReference type="EMBL" id="APG14980.1"/>
    </source>
</evidence>
<organism evidence="2 3">
    <name type="scientific">Bradyrhizobium japonicum</name>
    <dbReference type="NCBI Taxonomy" id="375"/>
    <lineage>
        <taxon>Bacteria</taxon>
        <taxon>Pseudomonadati</taxon>
        <taxon>Pseudomonadota</taxon>
        <taxon>Alphaproteobacteria</taxon>
        <taxon>Hyphomicrobiales</taxon>
        <taxon>Nitrobacteraceae</taxon>
        <taxon>Bradyrhizobium</taxon>
    </lineage>
</organism>
<gene>
    <name evidence="2" type="ORF">BKD09_42350</name>
</gene>
<sequence length="230" mass="24725">MVKKTLGILELENEPITRPGFLAGPGTFQFPIKRIKVMGATTKRVTDGDRSVASNYVECARKLESEGVTAIMANCGFAHLYQTEVAGAVSIPVALSSLLLVPSIAKTLPRGRKVGIVTYDANKLREDHFVAAGWSSAKLDVPVVGIEGSKSWHRLSQTIPDAEPAELVEDVSTAVRRLLKSDPDVAALVFECTGFPIAAEAVRRDTGLPVVDCTVLGKMLVEISPLRKND</sequence>
<accession>A0A1L3FNW2</accession>
<dbReference type="GO" id="GO:0047661">
    <property type="term" value="F:amino-acid racemase activity"/>
    <property type="evidence" value="ECO:0007669"/>
    <property type="project" value="InterPro"/>
</dbReference>
<dbReference type="Gene3D" id="3.40.50.12500">
    <property type="match status" value="1"/>
</dbReference>
<proteinExistence type="inferred from homology"/>
<dbReference type="Proteomes" id="UP000181962">
    <property type="component" value="Chromosome"/>
</dbReference>
<dbReference type="RefSeq" id="WP_071916550.1">
    <property type="nucleotide sequence ID" value="NZ_CP017637.1"/>
</dbReference>
<protein>
    <recommendedName>
        <fullName evidence="4">Aspartate/glutamate racemase family protein</fullName>
    </recommendedName>
</protein>
<dbReference type="InterPro" id="IPR015942">
    <property type="entry name" value="Asp/Glu/hydantoin_racemase"/>
</dbReference>
<evidence type="ECO:0000313" key="3">
    <source>
        <dbReference type="Proteomes" id="UP000181962"/>
    </source>
</evidence>
<dbReference type="InterPro" id="IPR053714">
    <property type="entry name" value="Iso_Racemase_Enz_sf"/>
</dbReference>
<dbReference type="AlphaFoldDB" id="A0A1L3FNW2"/>
<evidence type="ECO:0000256" key="1">
    <source>
        <dbReference type="ARBA" id="ARBA00038414"/>
    </source>
</evidence>
<evidence type="ECO:0008006" key="4">
    <source>
        <dbReference type="Google" id="ProtNLM"/>
    </source>
</evidence>
<dbReference type="EMBL" id="CP017637">
    <property type="protein sequence ID" value="APG14980.1"/>
    <property type="molecule type" value="Genomic_DNA"/>
</dbReference>
<reference evidence="2 3" key="1">
    <citation type="submission" date="2016-11" db="EMBL/GenBank/DDBJ databases">
        <title>Complete Genome Sequence of Bradyrhizobium sp. strain J5, an isolated from soybean nodule in Hokkaido.</title>
        <authorList>
            <person name="Kanehara K."/>
        </authorList>
    </citation>
    <scope>NUCLEOTIDE SEQUENCE [LARGE SCALE GENOMIC DNA]</scope>
    <source>
        <strain evidence="2 3">J5</strain>
    </source>
</reference>
<dbReference type="Pfam" id="PF01177">
    <property type="entry name" value="Asp_Glu_race"/>
    <property type="match status" value="1"/>
</dbReference>
<comment type="similarity">
    <text evidence="1">Belongs to the HyuE racemase family.</text>
</comment>
<name>A0A1L3FNW2_BRAJP</name>
<dbReference type="OrthoDB" id="5465390at2"/>